<gene>
    <name evidence="5" type="primary">rps7</name>
</gene>
<dbReference type="GO" id="GO:1990904">
    <property type="term" value="C:ribonucleoprotein complex"/>
    <property type="evidence" value="ECO:0007669"/>
    <property type="project" value="UniProtKB-KW"/>
</dbReference>
<evidence type="ECO:0000313" key="5">
    <source>
        <dbReference type="EMBL" id="BBC77930.1"/>
    </source>
</evidence>
<comment type="similarity">
    <text evidence="1">Belongs to the universal ribosomal protein uS7 family.</text>
</comment>
<evidence type="ECO:0000256" key="1">
    <source>
        <dbReference type="ARBA" id="ARBA00007151"/>
    </source>
</evidence>
<dbReference type="InterPro" id="IPR000235">
    <property type="entry name" value="Ribosomal_uS7"/>
</dbReference>
<feature type="domain" description="Small ribosomal subunit protein uS7" evidence="4">
    <location>
        <begin position="13"/>
        <end position="146"/>
    </location>
</feature>
<evidence type="ECO:0000256" key="2">
    <source>
        <dbReference type="ARBA" id="ARBA00022980"/>
    </source>
</evidence>
<dbReference type="GO" id="GO:0006412">
    <property type="term" value="P:translation"/>
    <property type="evidence" value="ECO:0007669"/>
    <property type="project" value="InterPro"/>
</dbReference>
<dbReference type="EMBL" id="AP018512">
    <property type="protein sequence ID" value="BBC77930.1"/>
    <property type="molecule type" value="Genomic_DNA"/>
</dbReference>
<accession>A0A2Z5ZAS5</accession>
<dbReference type="InterPro" id="IPR023798">
    <property type="entry name" value="Ribosomal_uS7_dom"/>
</dbReference>
<keyword evidence="3" id="KW-0687">Ribonucleoprotein</keyword>
<evidence type="ECO:0000256" key="3">
    <source>
        <dbReference type="ARBA" id="ARBA00023274"/>
    </source>
</evidence>
<dbReference type="CDD" id="cd00323">
    <property type="entry name" value="uS7"/>
    <property type="match status" value="1"/>
</dbReference>
<dbReference type="GO" id="GO:0005840">
    <property type="term" value="C:ribosome"/>
    <property type="evidence" value="ECO:0007669"/>
    <property type="project" value="UniProtKB-KW"/>
</dbReference>
<evidence type="ECO:0000259" key="4">
    <source>
        <dbReference type="Pfam" id="PF00177"/>
    </source>
</evidence>
<dbReference type="Gene3D" id="1.10.455.10">
    <property type="entry name" value="Ribosomal protein S7 domain"/>
    <property type="match status" value="1"/>
</dbReference>
<name>A0A2Z5ZAS5_9STRA</name>
<dbReference type="SUPFAM" id="SSF47973">
    <property type="entry name" value="Ribosomal protein S7"/>
    <property type="match status" value="1"/>
</dbReference>
<keyword evidence="2 5" id="KW-0689">Ribosomal protein</keyword>
<proteinExistence type="inferred from homology"/>
<sequence>MIKSNKNIKTCNLKTKIINVLMVSGKKSTGEKILLKSAKKLQKLSTKHFKTLIQMAIINSTSTFKLNEQIVKKGKRKTVRSIPSFVATDQYRIMLSLKLIKNAALKSKGSNEFYESLSNEILMASSLKGQSISIKTDLQKQILANKRYLAKFYW</sequence>
<geneLocation type="mitochondrion" evidence="5"/>
<protein>
    <submittedName>
        <fullName evidence="5">Ribosomal protein S7</fullName>
    </submittedName>
</protein>
<dbReference type="InterPro" id="IPR036823">
    <property type="entry name" value="Ribosomal_uS7_dom_sf"/>
</dbReference>
<keyword evidence="5" id="KW-0496">Mitochondrion</keyword>
<dbReference type="Pfam" id="PF00177">
    <property type="entry name" value="Ribosomal_S7"/>
    <property type="match status" value="1"/>
</dbReference>
<reference evidence="5" key="1">
    <citation type="submission" date="2018-02" db="EMBL/GenBank/DDBJ databases">
        <title>Evolution and diversity of non-photosynthetic diatom plastid genomes.</title>
        <authorList>
            <person name="Kamikawa R."/>
            <person name="Ishii K."/>
        </authorList>
    </citation>
    <scope>NUCLEOTIDE SEQUENCE</scope>
    <source>
        <strain evidence="5">NIES-2729</strain>
    </source>
</reference>
<organism evidence="5">
    <name type="scientific">Nitzschia palea</name>
    <dbReference type="NCBI Taxonomy" id="303400"/>
    <lineage>
        <taxon>Eukaryota</taxon>
        <taxon>Sar</taxon>
        <taxon>Stramenopiles</taxon>
        <taxon>Ochrophyta</taxon>
        <taxon>Bacillariophyta</taxon>
        <taxon>Bacillariophyceae</taxon>
        <taxon>Bacillariophycidae</taxon>
        <taxon>Bacillariales</taxon>
        <taxon>Bacillariaceae</taxon>
        <taxon>Nitzschia</taxon>
    </lineage>
</organism>
<dbReference type="PIRSF" id="PIRSF002122">
    <property type="entry name" value="RPS7p_RPS7a_RPS5e_RPS7o"/>
    <property type="match status" value="1"/>
</dbReference>
<dbReference type="AlphaFoldDB" id="A0A2Z5ZAS5"/>